<dbReference type="InterPro" id="IPR047153">
    <property type="entry name" value="TRIM45/56/19-like"/>
</dbReference>
<evidence type="ECO:0000313" key="10">
    <source>
        <dbReference type="Proteomes" id="UP001347796"/>
    </source>
</evidence>
<dbReference type="Proteomes" id="UP001347796">
    <property type="component" value="Unassembled WGS sequence"/>
</dbReference>
<proteinExistence type="predicted"/>
<evidence type="ECO:0000256" key="4">
    <source>
        <dbReference type="PROSITE-ProRule" id="PRU00024"/>
    </source>
</evidence>
<dbReference type="AlphaFoldDB" id="A0AAN8J893"/>
<evidence type="ECO:0000256" key="3">
    <source>
        <dbReference type="ARBA" id="ARBA00022833"/>
    </source>
</evidence>
<dbReference type="Pfam" id="PF00097">
    <property type="entry name" value="zf-C3HC4"/>
    <property type="match status" value="1"/>
</dbReference>
<dbReference type="CDD" id="cd16449">
    <property type="entry name" value="RING-HC"/>
    <property type="match status" value="1"/>
</dbReference>
<evidence type="ECO:0000259" key="7">
    <source>
        <dbReference type="PROSITE" id="PS50089"/>
    </source>
</evidence>
<dbReference type="PROSITE" id="PS50119">
    <property type="entry name" value="ZF_BBOX"/>
    <property type="match status" value="1"/>
</dbReference>
<dbReference type="SUPFAM" id="SSF57850">
    <property type="entry name" value="RING/U-box"/>
    <property type="match status" value="1"/>
</dbReference>
<dbReference type="InterPro" id="IPR017907">
    <property type="entry name" value="Znf_RING_CS"/>
</dbReference>
<gene>
    <name evidence="9" type="ORF">SNE40_016167</name>
</gene>
<dbReference type="PANTHER" id="PTHR25462">
    <property type="entry name" value="BONUS, ISOFORM C-RELATED"/>
    <property type="match status" value="1"/>
</dbReference>
<dbReference type="InterPro" id="IPR001841">
    <property type="entry name" value="Znf_RING"/>
</dbReference>
<feature type="region of interest" description="Disordered" evidence="6">
    <location>
        <begin position="350"/>
        <end position="405"/>
    </location>
</feature>
<accession>A0AAN8J893</accession>
<sequence>MAELINKFDCHICLHYFTNPKIIDCFHSFCKSCLEDYVRKYLPSGEFPCPLCSKSIRVPFGGVDKFPCNLYTEDDTETSSFSSCQQHKKERDLYCSLCNVAICTKCLTSSHQGHLLRNVEDIEEETREELEFVHANLKERLAELKTFRSNIKKEKKKLRPSLEADINKVNKQKEQINQHVENEGMKIKSELEESCKKRELSLSQLKRDADEAIKKLEILAKETPSVWSNVRLEDMMTMIPDVQVKMAQVKRLKLPEDALRLVFKEGEIQKRSLSGMLGQLQNSNSTGSNTQANSTSVIEAKSKKETPTKAQGVQVKMAQVKRLKLPEDALRLVFKEGEIQKRSLSGMLGQLQNSNSTGSNTQANSTSVIEAKSKKETPTKAQGVQEKYSQSSYAKTKNTRPDRFEHTFDTKNTQDITQASQLYIVKGVSWFLKASFQNKHNQPKTNFPSTITLCLFDAQDSTYETTFILKVINRLDESLSLKIKASFSFSSWYPYFRWKLAKDYLYPWTNDIEYLNSKDQLVVEAQITSLVKITGHDDFPADLASNCLDDFHMFSVDDDDEDGDVVDYDTSVSRAEDSLWYEEDGAYNDEYNDESDFDIHYSSDDEQDMDNLQGGAGVDASGDLKIIGDPGTDDTIRGTIGRNNAVGGYKRDSDGHNYKNMNKNGGDHTVGGAEDIEEVSGDDKRNSDTDDVVHKRVCVGDHYKGSGVQKRVRTYDQP</sequence>
<feature type="region of interest" description="Disordered" evidence="6">
    <location>
        <begin position="279"/>
        <end position="310"/>
    </location>
</feature>
<feature type="compositionally biased region" description="Polar residues" evidence="6">
    <location>
        <begin position="350"/>
        <end position="368"/>
    </location>
</feature>
<dbReference type="PANTHER" id="PTHR25462:SF296">
    <property type="entry name" value="MEIOTIC P26, ISOFORM F"/>
    <property type="match status" value="1"/>
</dbReference>
<evidence type="ECO:0000256" key="5">
    <source>
        <dbReference type="SAM" id="Coils"/>
    </source>
</evidence>
<evidence type="ECO:0000259" key="8">
    <source>
        <dbReference type="PROSITE" id="PS50119"/>
    </source>
</evidence>
<evidence type="ECO:0000256" key="2">
    <source>
        <dbReference type="ARBA" id="ARBA00022771"/>
    </source>
</evidence>
<keyword evidence="5" id="KW-0175">Coiled coil</keyword>
<dbReference type="InterPro" id="IPR013083">
    <property type="entry name" value="Znf_RING/FYVE/PHD"/>
</dbReference>
<name>A0AAN8J893_PATCE</name>
<keyword evidence="3" id="KW-0862">Zinc</keyword>
<feature type="coiled-coil region" evidence="5">
    <location>
        <begin position="134"/>
        <end position="222"/>
    </location>
</feature>
<dbReference type="EMBL" id="JAZGQO010000011">
    <property type="protein sequence ID" value="KAK6172532.1"/>
    <property type="molecule type" value="Genomic_DNA"/>
</dbReference>
<dbReference type="GO" id="GO:0061630">
    <property type="term" value="F:ubiquitin protein ligase activity"/>
    <property type="evidence" value="ECO:0007669"/>
    <property type="project" value="TreeGrafter"/>
</dbReference>
<evidence type="ECO:0000256" key="1">
    <source>
        <dbReference type="ARBA" id="ARBA00022723"/>
    </source>
</evidence>
<dbReference type="Gene3D" id="3.30.160.60">
    <property type="entry name" value="Classic Zinc Finger"/>
    <property type="match status" value="1"/>
</dbReference>
<dbReference type="PROSITE" id="PS50089">
    <property type="entry name" value="ZF_RING_2"/>
    <property type="match status" value="1"/>
</dbReference>
<dbReference type="SUPFAM" id="SSF57845">
    <property type="entry name" value="B-box zinc-binding domain"/>
    <property type="match status" value="1"/>
</dbReference>
<evidence type="ECO:0000256" key="6">
    <source>
        <dbReference type="SAM" id="MobiDB-lite"/>
    </source>
</evidence>
<feature type="domain" description="B box-type" evidence="8">
    <location>
        <begin position="79"/>
        <end position="119"/>
    </location>
</feature>
<dbReference type="SMART" id="SM00184">
    <property type="entry name" value="RING"/>
    <property type="match status" value="1"/>
</dbReference>
<keyword evidence="2 4" id="KW-0863">Zinc-finger</keyword>
<dbReference type="Gene3D" id="3.30.40.10">
    <property type="entry name" value="Zinc/RING finger domain, C3HC4 (zinc finger)"/>
    <property type="match status" value="1"/>
</dbReference>
<dbReference type="InterPro" id="IPR018957">
    <property type="entry name" value="Znf_C3HC4_RING-type"/>
</dbReference>
<feature type="compositionally biased region" description="Polar residues" evidence="6">
    <location>
        <begin position="279"/>
        <end position="297"/>
    </location>
</feature>
<comment type="caution">
    <text evidence="9">The sequence shown here is derived from an EMBL/GenBank/DDBJ whole genome shotgun (WGS) entry which is preliminary data.</text>
</comment>
<feature type="compositionally biased region" description="Polar residues" evidence="6">
    <location>
        <begin position="379"/>
        <end position="396"/>
    </location>
</feature>
<feature type="region of interest" description="Disordered" evidence="6">
    <location>
        <begin position="644"/>
        <end position="691"/>
    </location>
</feature>
<keyword evidence="10" id="KW-1185">Reference proteome</keyword>
<dbReference type="PROSITE" id="PS00518">
    <property type="entry name" value="ZF_RING_1"/>
    <property type="match status" value="1"/>
</dbReference>
<dbReference type="GO" id="GO:0005654">
    <property type="term" value="C:nucleoplasm"/>
    <property type="evidence" value="ECO:0007669"/>
    <property type="project" value="TreeGrafter"/>
</dbReference>
<organism evidence="9 10">
    <name type="scientific">Patella caerulea</name>
    <name type="common">Rayed Mediterranean limpet</name>
    <dbReference type="NCBI Taxonomy" id="87958"/>
    <lineage>
        <taxon>Eukaryota</taxon>
        <taxon>Metazoa</taxon>
        <taxon>Spiralia</taxon>
        <taxon>Lophotrochozoa</taxon>
        <taxon>Mollusca</taxon>
        <taxon>Gastropoda</taxon>
        <taxon>Patellogastropoda</taxon>
        <taxon>Patelloidea</taxon>
        <taxon>Patellidae</taxon>
        <taxon>Patella</taxon>
    </lineage>
</organism>
<feature type="domain" description="RING-type" evidence="7">
    <location>
        <begin position="10"/>
        <end position="53"/>
    </location>
</feature>
<protein>
    <submittedName>
        <fullName evidence="9">Uncharacterized protein</fullName>
    </submittedName>
</protein>
<keyword evidence="1" id="KW-0479">Metal-binding</keyword>
<reference evidence="9 10" key="1">
    <citation type="submission" date="2024-01" db="EMBL/GenBank/DDBJ databases">
        <title>The genome of the rayed Mediterranean limpet Patella caerulea (Linnaeus, 1758).</title>
        <authorList>
            <person name="Anh-Thu Weber A."/>
            <person name="Halstead-Nussloch G."/>
        </authorList>
    </citation>
    <scope>NUCLEOTIDE SEQUENCE [LARGE SCALE GENOMIC DNA]</scope>
    <source>
        <strain evidence="9">AATW-2023a</strain>
        <tissue evidence="9">Whole specimen</tissue>
    </source>
</reference>
<dbReference type="InterPro" id="IPR000315">
    <property type="entry name" value="Znf_B-box"/>
</dbReference>
<dbReference type="GO" id="GO:0008270">
    <property type="term" value="F:zinc ion binding"/>
    <property type="evidence" value="ECO:0007669"/>
    <property type="project" value="UniProtKB-KW"/>
</dbReference>
<feature type="compositionally biased region" description="Basic and acidic residues" evidence="6">
    <location>
        <begin position="681"/>
        <end position="691"/>
    </location>
</feature>
<dbReference type="Pfam" id="PF00643">
    <property type="entry name" value="zf-B_box"/>
    <property type="match status" value="1"/>
</dbReference>
<evidence type="ECO:0000313" key="9">
    <source>
        <dbReference type="EMBL" id="KAK6172532.1"/>
    </source>
</evidence>